<accession>A0ABU1IEB4</accession>
<evidence type="ECO:0000313" key="2">
    <source>
        <dbReference type="EMBL" id="MDR6215301.1"/>
    </source>
</evidence>
<proteinExistence type="predicted"/>
<gene>
    <name evidence="2" type="ORF">QE399_002990</name>
</gene>
<reference evidence="2 3" key="1">
    <citation type="submission" date="2023-08" db="EMBL/GenBank/DDBJ databases">
        <title>Functional and genomic diversity of the sorghum phyllosphere microbiome.</title>
        <authorList>
            <person name="Shade A."/>
        </authorList>
    </citation>
    <scope>NUCLEOTIDE SEQUENCE [LARGE SCALE GENOMIC DNA]</scope>
    <source>
        <strain evidence="2 3">SORGH_AS_0335</strain>
    </source>
</reference>
<comment type="caution">
    <text evidence="2">The sequence shown here is derived from an EMBL/GenBank/DDBJ whole genome shotgun (WGS) entry which is preliminary data.</text>
</comment>
<name>A0ABU1IEB4_9BURK</name>
<protein>
    <submittedName>
        <fullName evidence="2">Nickel transport protein</fullName>
    </submittedName>
</protein>
<dbReference type="InterPro" id="IPR019613">
    <property type="entry name" value="DUF4198"/>
</dbReference>
<feature type="chain" id="PRO_5047257887" evidence="1">
    <location>
        <begin position="36"/>
        <end position="247"/>
    </location>
</feature>
<keyword evidence="3" id="KW-1185">Reference proteome</keyword>
<dbReference type="EMBL" id="JAVIZX010000001">
    <property type="protein sequence ID" value="MDR6215301.1"/>
    <property type="molecule type" value="Genomic_DNA"/>
</dbReference>
<dbReference type="Pfam" id="PF10670">
    <property type="entry name" value="DUF4198"/>
    <property type="match status" value="1"/>
</dbReference>
<feature type="signal peptide" evidence="1">
    <location>
        <begin position="1"/>
        <end position="35"/>
    </location>
</feature>
<sequence>MSFSLLNRWACTARSTSLAALAVAAAALHAPAALAHNVWLEADAGGGYTVQFGGHEGQLEAFDAAKLTSVEAFDRRGRPIPVTLTPQNGGVRVLPAQQAAMLAAHFDNGFFSKVGEGGAMVNKPMTENPGATYGVHAVKYHKTIIQWGVIAKKPLGQPFEIVPLVHETPHAGQPLRVQVLFDGKPIEGIRLSLGEKGAPVTTAADGTATVIPVAGANQLLAIRRMPVTGDPRTTSLSYEYLLAFPAH</sequence>
<dbReference type="RefSeq" id="WP_309829807.1">
    <property type="nucleotide sequence ID" value="NZ_JAVIZX010000001.1"/>
</dbReference>
<keyword evidence="1" id="KW-0732">Signal</keyword>
<evidence type="ECO:0000256" key="1">
    <source>
        <dbReference type="SAM" id="SignalP"/>
    </source>
</evidence>
<dbReference type="Proteomes" id="UP001267710">
    <property type="component" value="Unassembled WGS sequence"/>
</dbReference>
<evidence type="ECO:0000313" key="3">
    <source>
        <dbReference type="Proteomes" id="UP001267710"/>
    </source>
</evidence>
<organism evidence="2 3">
    <name type="scientific">Paracidovorax wautersii</name>
    <dbReference type="NCBI Taxonomy" id="1177982"/>
    <lineage>
        <taxon>Bacteria</taxon>
        <taxon>Pseudomonadati</taxon>
        <taxon>Pseudomonadota</taxon>
        <taxon>Betaproteobacteria</taxon>
        <taxon>Burkholderiales</taxon>
        <taxon>Comamonadaceae</taxon>
        <taxon>Paracidovorax</taxon>
    </lineage>
</organism>